<evidence type="ECO:0000313" key="2">
    <source>
        <dbReference type="EMBL" id="KAE9392562.1"/>
    </source>
</evidence>
<gene>
    <name evidence="2" type="ORF">BT96DRAFT_944528</name>
</gene>
<feature type="region of interest" description="Disordered" evidence="1">
    <location>
        <begin position="17"/>
        <end position="37"/>
    </location>
</feature>
<dbReference type="EMBL" id="ML769592">
    <property type="protein sequence ID" value="KAE9392562.1"/>
    <property type="molecule type" value="Genomic_DNA"/>
</dbReference>
<sequence>MYPPQFPFAPHPPQFPSLPLNSGYSNQRFQTQTQGSNPSSFVFGFNPAFSWIEPNLQLDTIQRQWLRWSTTSPLSELPQATRRLLSTICSGIIPAGGDVASLTQRIGKLSAELASKQLG</sequence>
<evidence type="ECO:0000256" key="1">
    <source>
        <dbReference type="SAM" id="MobiDB-lite"/>
    </source>
</evidence>
<keyword evidence="3" id="KW-1185">Reference proteome</keyword>
<reference evidence="2" key="1">
    <citation type="journal article" date="2019" name="Environ. Microbiol.">
        <title>Fungal ecological strategies reflected in gene transcription - a case study of two litter decomposers.</title>
        <authorList>
            <person name="Barbi F."/>
            <person name="Kohler A."/>
            <person name="Barry K."/>
            <person name="Baskaran P."/>
            <person name="Daum C."/>
            <person name="Fauchery L."/>
            <person name="Ihrmark K."/>
            <person name="Kuo A."/>
            <person name="LaButti K."/>
            <person name="Lipzen A."/>
            <person name="Morin E."/>
            <person name="Grigoriev I.V."/>
            <person name="Henrissat B."/>
            <person name="Lindahl B."/>
            <person name="Martin F."/>
        </authorList>
    </citation>
    <scope>NUCLEOTIDE SEQUENCE</scope>
    <source>
        <strain evidence="2">JB14</strain>
    </source>
</reference>
<protein>
    <submittedName>
        <fullName evidence="2">Uncharacterized protein</fullName>
    </submittedName>
</protein>
<feature type="compositionally biased region" description="Polar residues" evidence="1">
    <location>
        <begin position="19"/>
        <end position="37"/>
    </location>
</feature>
<dbReference type="Proteomes" id="UP000799118">
    <property type="component" value="Unassembled WGS sequence"/>
</dbReference>
<accession>A0A6A4H319</accession>
<evidence type="ECO:0000313" key="3">
    <source>
        <dbReference type="Proteomes" id="UP000799118"/>
    </source>
</evidence>
<organism evidence="2 3">
    <name type="scientific">Gymnopus androsaceus JB14</name>
    <dbReference type="NCBI Taxonomy" id="1447944"/>
    <lineage>
        <taxon>Eukaryota</taxon>
        <taxon>Fungi</taxon>
        <taxon>Dikarya</taxon>
        <taxon>Basidiomycota</taxon>
        <taxon>Agaricomycotina</taxon>
        <taxon>Agaricomycetes</taxon>
        <taxon>Agaricomycetidae</taxon>
        <taxon>Agaricales</taxon>
        <taxon>Marasmiineae</taxon>
        <taxon>Omphalotaceae</taxon>
        <taxon>Gymnopus</taxon>
    </lineage>
</organism>
<name>A0A6A4H319_9AGAR</name>
<proteinExistence type="predicted"/>
<dbReference type="AlphaFoldDB" id="A0A6A4H319"/>